<dbReference type="InterPro" id="IPR049326">
    <property type="entry name" value="Rhodopsin_dom_fungi"/>
</dbReference>
<keyword evidence="14" id="KW-0479">Metal-binding</keyword>
<dbReference type="Pfam" id="PF20684">
    <property type="entry name" value="Fung_rhodopsin"/>
    <property type="match status" value="1"/>
</dbReference>
<feature type="disulfide bond" evidence="14">
    <location>
        <begin position="50"/>
        <end position="83"/>
    </location>
</feature>
<gene>
    <name evidence="18" type="ORF">GRF29_28g1394762</name>
</gene>
<feature type="disulfide bond" evidence="14">
    <location>
        <begin position="31"/>
        <end position="62"/>
    </location>
</feature>
<accession>A0AAN6RIQ8</accession>
<feature type="transmembrane region" description="Helical" evidence="15">
    <location>
        <begin position="96"/>
        <end position="118"/>
    </location>
</feature>
<reference evidence="18 19" key="1">
    <citation type="submission" date="2021-02" db="EMBL/GenBank/DDBJ databases">
        <title>Genome assembly of Pseudopithomyces chartarum.</title>
        <authorList>
            <person name="Jauregui R."/>
            <person name="Singh J."/>
            <person name="Voisey C."/>
        </authorList>
    </citation>
    <scope>NUCLEOTIDE SEQUENCE [LARGE SCALE GENOMIC DNA]</scope>
    <source>
        <strain evidence="18 19">AGR01</strain>
    </source>
</reference>
<keyword evidence="19" id="KW-1185">Reference proteome</keyword>
<name>A0AAN6RIQ8_9PLEO</name>
<feature type="transmembrane region" description="Helical" evidence="15">
    <location>
        <begin position="130"/>
        <end position="150"/>
    </location>
</feature>
<dbReference type="Proteomes" id="UP001280581">
    <property type="component" value="Unassembled WGS sequence"/>
</dbReference>
<feature type="transmembrane region" description="Helical" evidence="15">
    <location>
        <begin position="170"/>
        <end position="195"/>
    </location>
</feature>
<evidence type="ECO:0000256" key="6">
    <source>
        <dbReference type="ARBA" id="ARBA00022622"/>
    </source>
</evidence>
<evidence type="ECO:0000256" key="12">
    <source>
        <dbReference type="ARBA" id="ARBA00023288"/>
    </source>
</evidence>
<dbReference type="InterPro" id="IPR008427">
    <property type="entry name" value="Extracellular_membr_CFEM_dom"/>
</dbReference>
<dbReference type="SMART" id="SM00747">
    <property type="entry name" value="CFEM"/>
    <property type="match status" value="1"/>
</dbReference>
<keyword evidence="11 14" id="KW-1015">Disulfide bond</keyword>
<feature type="disulfide bond" evidence="14">
    <location>
        <begin position="41"/>
        <end position="48"/>
    </location>
</feature>
<dbReference type="PROSITE" id="PS52012">
    <property type="entry name" value="CFEM"/>
    <property type="match status" value="1"/>
</dbReference>
<evidence type="ECO:0000256" key="2">
    <source>
        <dbReference type="ARBA" id="ARBA00004589"/>
    </source>
</evidence>
<dbReference type="GO" id="GO:0098552">
    <property type="term" value="C:side of membrane"/>
    <property type="evidence" value="ECO:0007669"/>
    <property type="project" value="UniProtKB-KW"/>
</dbReference>
<keyword evidence="10 15" id="KW-0472">Membrane</keyword>
<feature type="signal peptide" evidence="16">
    <location>
        <begin position="1"/>
        <end position="21"/>
    </location>
</feature>
<evidence type="ECO:0000256" key="10">
    <source>
        <dbReference type="ARBA" id="ARBA00023136"/>
    </source>
</evidence>
<protein>
    <recommendedName>
        <fullName evidence="17">CFEM domain-containing protein</fullName>
    </recommendedName>
</protein>
<keyword evidence="14" id="KW-0349">Heme</keyword>
<dbReference type="PANTHER" id="PTHR33048:SF143">
    <property type="entry name" value="EXTRACELLULAR MEMBRANE PROTEIN CFEM DOMAIN-CONTAINING PROTEIN-RELATED"/>
    <property type="match status" value="1"/>
</dbReference>
<evidence type="ECO:0000256" key="13">
    <source>
        <dbReference type="ARBA" id="ARBA00038359"/>
    </source>
</evidence>
<evidence type="ECO:0000256" key="9">
    <source>
        <dbReference type="ARBA" id="ARBA00022989"/>
    </source>
</evidence>
<evidence type="ECO:0000256" key="4">
    <source>
        <dbReference type="ARBA" id="ARBA00010031"/>
    </source>
</evidence>
<keyword evidence="6" id="KW-0325">Glycoprotein</keyword>
<evidence type="ECO:0000313" key="18">
    <source>
        <dbReference type="EMBL" id="KAK3213893.1"/>
    </source>
</evidence>
<dbReference type="Pfam" id="PF05730">
    <property type="entry name" value="CFEM"/>
    <property type="match status" value="1"/>
</dbReference>
<dbReference type="AlphaFoldDB" id="A0AAN6RIQ8"/>
<feature type="domain" description="CFEM" evidence="17">
    <location>
        <begin position="1"/>
        <end position="111"/>
    </location>
</feature>
<comment type="caution">
    <text evidence="18">The sequence shown here is derived from an EMBL/GenBank/DDBJ whole genome shotgun (WGS) entry which is preliminary data.</text>
</comment>
<feature type="transmembrane region" description="Helical" evidence="15">
    <location>
        <begin position="289"/>
        <end position="308"/>
    </location>
</feature>
<evidence type="ECO:0000256" key="7">
    <source>
        <dbReference type="ARBA" id="ARBA00022692"/>
    </source>
</evidence>
<keyword evidence="9 15" id="KW-1133">Transmembrane helix</keyword>
<keyword evidence="12" id="KW-0449">Lipoprotein</keyword>
<evidence type="ECO:0000256" key="5">
    <source>
        <dbReference type="ARBA" id="ARBA00022525"/>
    </source>
</evidence>
<feature type="transmembrane region" description="Helical" evidence="15">
    <location>
        <begin position="328"/>
        <end position="347"/>
    </location>
</feature>
<comment type="similarity">
    <text evidence="4">Belongs to the RBT5 family.</text>
</comment>
<evidence type="ECO:0000256" key="14">
    <source>
        <dbReference type="PROSITE-ProRule" id="PRU01356"/>
    </source>
</evidence>
<dbReference type="EMBL" id="WVTA01000004">
    <property type="protein sequence ID" value="KAK3213893.1"/>
    <property type="molecule type" value="Genomic_DNA"/>
</dbReference>
<evidence type="ECO:0000313" key="19">
    <source>
        <dbReference type="Proteomes" id="UP001280581"/>
    </source>
</evidence>
<evidence type="ECO:0000256" key="3">
    <source>
        <dbReference type="ARBA" id="ARBA00004613"/>
    </source>
</evidence>
<evidence type="ECO:0000256" key="15">
    <source>
        <dbReference type="SAM" id="Phobius"/>
    </source>
</evidence>
<keyword evidence="8 16" id="KW-0732">Signal</keyword>
<feature type="transmembrane region" description="Helical" evidence="15">
    <location>
        <begin position="259"/>
        <end position="277"/>
    </location>
</feature>
<sequence length="565" mass="63138">MRLSCVILSIWMFGLSWVALAQSMPACAQPCLLAAFETNICSPIDTKCVCGNEEFQATVTRCVMTNCTIPEQLATKNYSLTSCGAPVENRGPQYAILSNILFSITAGFVVVRFGFKIFVARLELGLDDWAVLATTIISSASAVVTIQGTVKHGLGQHIWALEPHEITLMLKYFYVMASLYFTEVALLKLCLIFFYIRVFPSKGVQRLLWGTVAFVVAWGFTFVIAGIFQCRPIHFFWEHWDGLHEGYCVDINAITNTHAALSIILDVWILGIPLFQLRGLQMHWKRKVGVGLMFCVGTFVTVVSILRLRALITFSVSNDASWEFYDVSVWSTIEICVGIMCACLPTIRQLLVKLFPIINGTSFRSRQKYYNYAESRELQKIGRSQTSHDVRIATSGSSLNTRSISPELKAEDGIVVETSYTIKRTGQETDELERFDQNMLPLPTLQLSTDSVELAHVWEFEISAVVAHSRDIFHEHHLALAPLLEVDFPIPCFVKKTNVDNGNSWYAERARQYGGSAAGAEPPIHCSACVSIRVIMLAQQFLATGELESLQSFSHAISNTTFDIE</sequence>
<keyword evidence="5" id="KW-0964">Secreted</keyword>
<evidence type="ECO:0000256" key="16">
    <source>
        <dbReference type="SAM" id="SignalP"/>
    </source>
</evidence>
<evidence type="ECO:0000256" key="8">
    <source>
        <dbReference type="ARBA" id="ARBA00022729"/>
    </source>
</evidence>
<proteinExistence type="inferred from homology"/>
<evidence type="ECO:0000256" key="11">
    <source>
        <dbReference type="ARBA" id="ARBA00023157"/>
    </source>
</evidence>
<evidence type="ECO:0000259" key="17">
    <source>
        <dbReference type="PROSITE" id="PS52012"/>
    </source>
</evidence>
<feature type="disulfide bond" evidence="14">
    <location>
        <begin position="27"/>
        <end position="67"/>
    </location>
</feature>
<keyword evidence="7 15" id="KW-0812">Transmembrane</keyword>
<dbReference type="PANTHER" id="PTHR33048">
    <property type="entry name" value="PTH11-LIKE INTEGRAL MEMBRANE PROTEIN (AFU_ORTHOLOGUE AFUA_5G11245)"/>
    <property type="match status" value="1"/>
</dbReference>
<dbReference type="InterPro" id="IPR052337">
    <property type="entry name" value="SAT4-like"/>
</dbReference>
<evidence type="ECO:0000256" key="1">
    <source>
        <dbReference type="ARBA" id="ARBA00004141"/>
    </source>
</evidence>
<keyword evidence="14" id="KW-0408">Iron</keyword>
<dbReference type="GO" id="GO:0046872">
    <property type="term" value="F:metal ion binding"/>
    <property type="evidence" value="ECO:0007669"/>
    <property type="project" value="UniProtKB-UniRule"/>
</dbReference>
<comment type="subcellular location">
    <subcellularLocation>
        <location evidence="2">Membrane</location>
        <topology evidence="2">Lipid-anchor</topology>
        <topology evidence="2">GPI-anchor</topology>
    </subcellularLocation>
    <subcellularLocation>
        <location evidence="1">Membrane</location>
        <topology evidence="1">Multi-pass membrane protein</topology>
    </subcellularLocation>
    <subcellularLocation>
        <location evidence="3">Secreted</location>
    </subcellularLocation>
</comment>
<comment type="similarity">
    <text evidence="13">Belongs to the SAT4 family.</text>
</comment>
<keyword evidence="6" id="KW-0336">GPI-anchor</keyword>
<feature type="binding site" description="axial binding residue" evidence="14">
    <location>
        <position position="45"/>
    </location>
    <ligand>
        <name>heme</name>
        <dbReference type="ChEBI" id="CHEBI:30413"/>
    </ligand>
    <ligandPart>
        <name>Fe</name>
        <dbReference type="ChEBI" id="CHEBI:18248"/>
    </ligandPart>
</feature>
<feature type="transmembrane region" description="Helical" evidence="15">
    <location>
        <begin position="207"/>
        <end position="228"/>
    </location>
</feature>
<organism evidence="18 19">
    <name type="scientific">Pseudopithomyces chartarum</name>
    <dbReference type="NCBI Taxonomy" id="1892770"/>
    <lineage>
        <taxon>Eukaryota</taxon>
        <taxon>Fungi</taxon>
        <taxon>Dikarya</taxon>
        <taxon>Ascomycota</taxon>
        <taxon>Pezizomycotina</taxon>
        <taxon>Dothideomycetes</taxon>
        <taxon>Pleosporomycetidae</taxon>
        <taxon>Pleosporales</taxon>
        <taxon>Massarineae</taxon>
        <taxon>Didymosphaeriaceae</taxon>
        <taxon>Pseudopithomyces</taxon>
    </lineage>
</organism>
<dbReference type="GO" id="GO:0005576">
    <property type="term" value="C:extracellular region"/>
    <property type="evidence" value="ECO:0007669"/>
    <property type="project" value="UniProtKB-SubCell"/>
</dbReference>
<feature type="chain" id="PRO_5042838859" description="CFEM domain-containing protein" evidence="16">
    <location>
        <begin position="22"/>
        <end position="565"/>
    </location>
</feature>